<protein>
    <recommendedName>
        <fullName evidence="3">pectinesterase</fullName>
        <ecNumber evidence="3">3.1.1.11</ecNumber>
    </recommendedName>
</protein>
<comment type="caution">
    <text evidence="8">The sequence shown here is derived from an EMBL/GenBank/DDBJ whole genome shotgun (WGS) entry which is preliminary data.</text>
</comment>
<evidence type="ECO:0000256" key="6">
    <source>
        <dbReference type="SAM" id="SignalP"/>
    </source>
</evidence>
<dbReference type="PANTHER" id="PTHR31321:SF137">
    <property type="entry name" value="PECTIN METHYL ESTERASE (EUROFUNG)"/>
    <property type="match status" value="1"/>
</dbReference>
<dbReference type="GO" id="GO:0016829">
    <property type="term" value="F:lyase activity"/>
    <property type="evidence" value="ECO:0007669"/>
    <property type="project" value="UniProtKB-KW"/>
</dbReference>
<feature type="signal peptide" evidence="6">
    <location>
        <begin position="1"/>
        <end position="21"/>
    </location>
</feature>
<dbReference type="PANTHER" id="PTHR31321">
    <property type="entry name" value="ACYL-COA THIOESTER HYDROLASE YBHC-RELATED"/>
    <property type="match status" value="1"/>
</dbReference>
<keyword evidence="6" id="KW-0732">Signal</keyword>
<evidence type="ECO:0000256" key="4">
    <source>
        <dbReference type="ARBA" id="ARBA00022801"/>
    </source>
</evidence>
<dbReference type="EMBL" id="JAPCWZ010000004">
    <property type="protein sequence ID" value="KAK8868290.1"/>
    <property type="molecule type" value="Genomic_DNA"/>
</dbReference>
<keyword evidence="5" id="KW-0063">Aspartyl esterase</keyword>
<proteinExistence type="inferred from homology"/>
<dbReference type="InterPro" id="IPR012334">
    <property type="entry name" value="Pectin_lyas_fold"/>
</dbReference>
<keyword evidence="8" id="KW-0456">Lyase</keyword>
<dbReference type="InterPro" id="IPR000070">
    <property type="entry name" value="Pectinesterase_cat"/>
</dbReference>
<dbReference type="InterPro" id="IPR011050">
    <property type="entry name" value="Pectin_lyase_fold/virulence"/>
</dbReference>
<comment type="pathway">
    <text evidence="1">Glycan metabolism; pectin degradation; 2-dehydro-3-deoxy-D-gluconate from pectin: step 1/5.</text>
</comment>
<evidence type="ECO:0000256" key="3">
    <source>
        <dbReference type="ARBA" id="ARBA00013229"/>
    </source>
</evidence>
<evidence type="ECO:0000256" key="1">
    <source>
        <dbReference type="ARBA" id="ARBA00005184"/>
    </source>
</evidence>
<reference evidence="8 9" key="1">
    <citation type="journal article" date="2024" name="IMA Fungus">
        <title>Apiospora arundinis, a panoply of carbohydrate-active enzymes and secondary metabolites.</title>
        <authorList>
            <person name="Sorensen T."/>
            <person name="Petersen C."/>
            <person name="Muurmann A.T."/>
            <person name="Christiansen J.V."/>
            <person name="Brundto M.L."/>
            <person name="Overgaard C.K."/>
            <person name="Boysen A.T."/>
            <person name="Wollenberg R.D."/>
            <person name="Larsen T.O."/>
            <person name="Sorensen J.L."/>
            <person name="Nielsen K.L."/>
            <person name="Sondergaard T.E."/>
        </authorList>
    </citation>
    <scope>NUCLEOTIDE SEQUENCE [LARGE SCALE GENOMIC DNA]</scope>
    <source>
        <strain evidence="8 9">AAU 773</strain>
    </source>
</reference>
<sequence length="423" mass="45110">MWHLAHTATLAALALSSLVTSAPTINERHGSGDVSLGPPVRTYAECQRKTCRPLVGCPEGTLFVSATSPLANFTTIQAAIASLPRDDTAHTILIAPGTYVEQLNVTRPGPLTLLGQTNAPYQEGSAPYADVQSDTDHANAVTVVWARANGDNTGKITDNAVTSVLTIAPTWETALTGTGPTGFPISADTPPGSSDFRAYSIDFRNTASDRSVGPALALGVAYARASFYGCGFYSFQDTIYVGKRGSAFFYDCVVAGEVDFLYGFGTAWVEKSTLALRNCGGGITAWKGTNTTFPNKYGAYVSSSRVIAANETIAAVIKGTCPLGRPWNALHRSIFMKSYLDASILPAGYIKWQATDPRFDAATLEAVYRNQGPGYDEAAMAASNVTTVLGDQSVKPYADPREVFMGWEGEPDDLSWIDQSIFK</sequence>
<gene>
    <name evidence="8" type="ORF">PGQ11_006868</name>
</gene>
<name>A0ABR2IUH0_9PEZI</name>
<organism evidence="8 9">
    <name type="scientific">Apiospora arundinis</name>
    <dbReference type="NCBI Taxonomy" id="335852"/>
    <lineage>
        <taxon>Eukaryota</taxon>
        <taxon>Fungi</taxon>
        <taxon>Dikarya</taxon>
        <taxon>Ascomycota</taxon>
        <taxon>Pezizomycotina</taxon>
        <taxon>Sordariomycetes</taxon>
        <taxon>Xylariomycetidae</taxon>
        <taxon>Amphisphaeriales</taxon>
        <taxon>Apiosporaceae</taxon>
        <taxon>Apiospora</taxon>
    </lineage>
</organism>
<feature type="chain" id="PRO_5046971728" description="pectinesterase" evidence="6">
    <location>
        <begin position="22"/>
        <end position="423"/>
    </location>
</feature>
<evidence type="ECO:0000313" key="8">
    <source>
        <dbReference type="EMBL" id="KAK8868290.1"/>
    </source>
</evidence>
<evidence type="ECO:0000256" key="2">
    <source>
        <dbReference type="ARBA" id="ARBA00008891"/>
    </source>
</evidence>
<keyword evidence="9" id="KW-1185">Reference proteome</keyword>
<evidence type="ECO:0000259" key="7">
    <source>
        <dbReference type="Pfam" id="PF01095"/>
    </source>
</evidence>
<dbReference type="Gene3D" id="2.160.20.10">
    <property type="entry name" value="Single-stranded right-handed beta-helix, Pectin lyase-like"/>
    <property type="match status" value="1"/>
</dbReference>
<dbReference type="Proteomes" id="UP001390339">
    <property type="component" value="Unassembled WGS sequence"/>
</dbReference>
<dbReference type="EC" id="3.1.1.11" evidence="3"/>
<comment type="similarity">
    <text evidence="2">Belongs to the pectinesterase family.</text>
</comment>
<accession>A0ABR2IUH0</accession>
<evidence type="ECO:0000256" key="5">
    <source>
        <dbReference type="ARBA" id="ARBA00023085"/>
    </source>
</evidence>
<dbReference type="SUPFAM" id="SSF51126">
    <property type="entry name" value="Pectin lyase-like"/>
    <property type="match status" value="1"/>
</dbReference>
<feature type="domain" description="Pectinesterase catalytic" evidence="7">
    <location>
        <begin position="194"/>
        <end position="378"/>
    </location>
</feature>
<dbReference type="Pfam" id="PF01095">
    <property type="entry name" value="Pectinesterase"/>
    <property type="match status" value="1"/>
</dbReference>
<keyword evidence="4" id="KW-0378">Hydrolase</keyword>
<evidence type="ECO:0000313" key="9">
    <source>
        <dbReference type="Proteomes" id="UP001390339"/>
    </source>
</evidence>